<evidence type="ECO:0000313" key="3">
    <source>
        <dbReference type="Proteomes" id="UP001499967"/>
    </source>
</evidence>
<feature type="region of interest" description="Disordered" evidence="1">
    <location>
        <begin position="15"/>
        <end position="70"/>
    </location>
</feature>
<evidence type="ECO:0000256" key="1">
    <source>
        <dbReference type="SAM" id="MobiDB-lite"/>
    </source>
</evidence>
<evidence type="ECO:0000313" key="2">
    <source>
        <dbReference type="EMBL" id="GAA0927316.1"/>
    </source>
</evidence>
<proteinExistence type="predicted"/>
<feature type="compositionally biased region" description="Polar residues" evidence="1">
    <location>
        <begin position="43"/>
        <end position="61"/>
    </location>
</feature>
<dbReference type="Proteomes" id="UP001499967">
    <property type="component" value="Unassembled WGS sequence"/>
</dbReference>
<accession>A0ABN1PF84</accession>
<dbReference type="EMBL" id="BAAAHP010000035">
    <property type="protein sequence ID" value="GAA0927316.1"/>
    <property type="molecule type" value="Genomic_DNA"/>
</dbReference>
<protein>
    <submittedName>
        <fullName evidence="2">Uncharacterized protein</fullName>
    </submittedName>
</protein>
<reference evidence="2 3" key="1">
    <citation type="journal article" date="2019" name="Int. J. Syst. Evol. Microbiol.">
        <title>The Global Catalogue of Microorganisms (GCM) 10K type strain sequencing project: providing services to taxonomists for standard genome sequencing and annotation.</title>
        <authorList>
            <consortium name="The Broad Institute Genomics Platform"/>
            <consortium name="The Broad Institute Genome Sequencing Center for Infectious Disease"/>
            <person name="Wu L."/>
            <person name="Ma J."/>
        </authorList>
    </citation>
    <scope>NUCLEOTIDE SEQUENCE [LARGE SCALE GENOMIC DNA]</scope>
    <source>
        <strain evidence="2 3">JCM 11117</strain>
    </source>
</reference>
<name>A0ABN1PF84_9PSEU</name>
<sequence>MSAASRGLPALNSAAARALRTASSCTLPRSGAPARDGGRPPSTEATGPSSASLDHQGIQTPNEERGRHVA</sequence>
<organism evidence="2 3">
    <name type="scientific">Pseudonocardia zijingensis</name>
    <dbReference type="NCBI Taxonomy" id="153376"/>
    <lineage>
        <taxon>Bacteria</taxon>
        <taxon>Bacillati</taxon>
        <taxon>Actinomycetota</taxon>
        <taxon>Actinomycetes</taxon>
        <taxon>Pseudonocardiales</taxon>
        <taxon>Pseudonocardiaceae</taxon>
        <taxon>Pseudonocardia</taxon>
    </lineage>
</organism>
<gene>
    <name evidence="2" type="ORF">GCM10009559_13100</name>
</gene>
<keyword evidence="3" id="KW-1185">Reference proteome</keyword>
<feature type="compositionally biased region" description="Low complexity" evidence="1">
    <location>
        <begin position="15"/>
        <end position="24"/>
    </location>
</feature>
<comment type="caution">
    <text evidence="2">The sequence shown here is derived from an EMBL/GenBank/DDBJ whole genome shotgun (WGS) entry which is preliminary data.</text>
</comment>